<organism evidence="8 9">
    <name type="scientific">Methanocalculus chunghsingensis</name>
    <dbReference type="NCBI Taxonomy" id="156457"/>
    <lineage>
        <taxon>Archaea</taxon>
        <taxon>Methanobacteriati</taxon>
        <taxon>Methanobacteriota</taxon>
        <taxon>Stenosarchaea group</taxon>
        <taxon>Methanomicrobia</taxon>
        <taxon>Methanomicrobiales</taxon>
        <taxon>Methanocalculaceae</taxon>
        <taxon>Methanocalculus</taxon>
    </lineage>
</organism>
<evidence type="ECO:0000259" key="7">
    <source>
        <dbReference type="Pfam" id="PF00924"/>
    </source>
</evidence>
<dbReference type="AlphaFoldDB" id="A0A8J8B663"/>
<dbReference type="InterPro" id="IPR023408">
    <property type="entry name" value="MscS_beta-dom_sf"/>
</dbReference>
<dbReference type="SUPFAM" id="SSF82689">
    <property type="entry name" value="Mechanosensitive channel protein MscS (YggB), C-terminal domain"/>
    <property type="match status" value="1"/>
</dbReference>
<dbReference type="Proteomes" id="UP000730161">
    <property type="component" value="Unassembled WGS sequence"/>
</dbReference>
<evidence type="ECO:0000256" key="5">
    <source>
        <dbReference type="ARBA" id="ARBA00023136"/>
    </source>
</evidence>
<dbReference type="GO" id="GO:0005886">
    <property type="term" value="C:plasma membrane"/>
    <property type="evidence" value="ECO:0007669"/>
    <property type="project" value="UniProtKB-SubCell"/>
</dbReference>
<reference evidence="8" key="1">
    <citation type="submission" date="2014-12" db="EMBL/GenBank/DDBJ databases">
        <authorList>
            <person name="Huang H.-H."/>
            <person name="Chen S.-C."/>
            <person name="Lai M.-C."/>
        </authorList>
    </citation>
    <scope>NUCLEOTIDE SEQUENCE</scope>
    <source>
        <strain evidence="8">K1F9705b</strain>
    </source>
</reference>
<keyword evidence="5 6" id="KW-0472">Membrane</keyword>
<evidence type="ECO:0000313" key="9">
    <source>
        <dbReference type="Proteomes" id="UP000730161"/>
    </source>
</evidence>
<keyword evidence="4 6" id="KW-1133">Transmembrane helix</keyword>
<proteinExistence type="predicted"/>
<evidence type="ECO:0000256" key="1">
    <source>
        <dbReference type="ARBA" id="ARBA00004651"/>
    </source>
</evidence>
<accession>A0A8J8B663</accession>
<evidence type="ECO:0000313" key="8">
    <source>
        <dbReference type="EMBL" id="MBR1369868.1"/>
    </source>
</evidence>
<evidence type="ECO:0000256" key="2">
    <source>
        <dbReference type="ARBA" id="ARBA00022475"/>
    </source>
</evidence>
<dbReference type="EMBL" id="JWHL01000022">
    <property type="protein sequence ID" value="MBR1369868.1"/>
    <property type="molecule type" value="Genomic_DNA"/>
</dbReference>
<dbReference type="InterPro" id="IPR010920">
    <property type="entry name" value="LSM_dom_sf"/>
</dbReference>
<feature type="domain" description="Mechanosensitive ion channel MscS" evidence="7">
    <location>
        <begin position="112"/>
        <end position="188"/>
    </location>
</feature>
<dbReference type="Pfam" id="PF00924">
    <property type="entry name" value="MS_channel_2nd"/>
    <property type="match status" value="1"/>
</dbReference>
<keyword evidence="2" id="KW-1003">Cell membrane</keyword>
<evidence type="ECO:0000256" key="4">
    <source>
        <dbReference type="ARBA" id="ARBA00022989"/>
    </source>
</evidence>
<evidence type="ECO:0000256" key="3">
    <source>
        <dbReference type="ARBA" id="ARBA00022692"/>
    </source>
</evidence>
<dbReference type="InterPro" id="IPR006685">
    <property type="entry name" value="MscS_channel_2nd"/>
</dbReference>
<gene>
    <name evidence="8" type="ORF">RJ53_10415</name>
</gene>
<evidence type="ECO:0000256" key="6">
    <source>
        <dbReference type="SAM" id="Phobius"/>
    </source>
</evidence>
<sequence>MKKKYIVLCILVIISATVFLADRFFPSPFLAQIFTTLIWITALFTALSIVFEEVIRRNVTDSRSRYTATKVISVIELVLISAAIALIWVSDIQALMVFFGIIGAGIAIALQDVFKNVAGSLTILLTGVYGVGDRIEIEGRYGDVMDVGIMNTTLMEIREWVAGDQPTGRLIIIPNGQIISASVQNFTKDHSFLWDEIQIPVTNDSDWRRAVALLIGIARQETEEIAIIAEKEIERIGERFFLPKKDITPAVYITLTDNWILLSVRFVTYARERRVVRSRLHQLIIEAFEEEKGIEIASESYSVQLTDRR</sequence>
<comment type="caution">
    <text evidence="8">The sequence shown here is derived from an EMBL/GenBank/DDBJ whole genome shotgun (WGS) entry which is preliminary data.</text>
</comment>
<dbReference type="RefSeq" id="WP_211531621.1">
    <property type="nucleotide sequence ID" value="NZ_JWHL01000022.1"/>
</dbReference>
<dbReference type="GO" id="GO:0055085">
    <property type="term" value="P:transmembrane transport"/>
    <property type="evidence" value="ECO:0007669"/>
    <property type="project" value="InterPro"/>
</dbReference>
<feature type="transmembrane region" description="Helical" evidence="6">
    <location>
        <begin position="95"/>
        <end position="114"/>
    </location>
</feature>
<feature type="transmembrane region" description="Helical" evidence="6">
    <location>
        <begin position="71"/>
        <end position="89"/>
    </location>
</feature>
<comment type="subcellular location">
    <subcellularLocation>
        <location evidence="1">Cell membrane</location>
        <topology evidence="1">Multi-pass membrane protein</topology>
    </subcellularLocation>
</comment>
<dbReference type="Gene3D" id="2.30.30.60">
    <property type="match status" value="1"/>
</dbReference>
<keyword evidence="9" id="KW-1185">Reference proteome</keyword>
<dbReference type="InterPro" id="IPR011066">
    <property type="entry name" value="MscS_channel_C_sf"/>
</dbReference>
<dbReference type="Gene3D" id="3.30.70.100">
    <property type="match status" value="1"/>
</dbReference>
<dbReference type="PANTHER" id="PTHR30566:SF5">
    <property type="entry name" value="MECHANOSENSITIVE ION CHANNEL PROTEIN 1, MITOCHONDRIAL-RELATED"/>
    <property type="match status" value="1"/>
</dbReference>
<name>A0A8J8B663_9EURY</name>
<protein>
    <recommendedName>
        <fullName evidence="7">Mechanosensitive ion channel MscS domain-containing protein</fullName>
    </recommendedName>
</protein>
<dbReference type="PANTHER" id="PTHR30566">
    <property type="entry name" value="YNAI-RELATED MECHANOSENSITIVE ION CHANNEL"/>
    <property type="match status" value="1"/>
</dbReference>
<dbReference type="Gene3D" id="1.10.287.1260">
    <property type="match status" value="1"/>
</dbReference>
<keyword evidence="3 6" id="KW-0812">Transmembrane</keyword>
<dbReference type="SUPFAM" id="SSF50182">
    <property type="entry name" value="Sm-like ribonucleoproteins"/>
    <property type="match status" value="1"/>
</dbReference>
<feature type="transmembrane region" description="Helical" evidence="6">
    <location>
        <begin position="31"/>
        <end position="51"/>
    </location>
</feature>
<dbReference type="OrthoDB" id="11475at2157"/>